<dbReference type="SUPFAM" id="SSF52096">
    <property type="entry name" value="ClpP/crotonase"/>
    <property type="match status" value="1"/>
</dbReference>
<dbReference type="PANTHER" id="PTHR32060">
    <property type="entry name" value="TAIL-SPECIFIC PROTEASE"/>
    <property type="match status" value="1"/>
</dbReference>
<organism evidence="9">
    <name type="scientific">Schlesneria paludicola</name>
    <dbReference type="NCBI Taxonomy" id="360056"/>
    <lineage>
        <taxon>Bacteria</taxon>
        <taxon>Pseudomonadati</taxon>
        <taxon>Planctomycetota</taxon>
        <taxon>Planctomycetia</taxon>
        <taxon>Planctomycetales</taxon>
        <taxon>Planctomycetaceae</taxon>
        <taxon>Schlesneria</taxon>
    </lineage>
</organism>
<evidence type="ECO:0000256" key="7">
    <source>
        <dbReference type="SAM" id="SignalP"/>
    </source>
</evidence>
<dbReference type="Gene3D" id="2.30.42.10">
    <property type="match status" value="1"/>
</dbReference>
<dbReference type="SMART" id="SM00228">
    <property type="entry name" value="PDZ"/>
    <property type="match status" value="1"/>
</dbReference>
<evidence type="ECO:0000256" key="5">
    <source>
        <dbReference type="RuleBase" id="RU004404"/>
    </source>
</evidence>
<feature type="chain" id="PRO_5027662723" evidence="7">
    <location>
        <begin position="28"/>
        <end position="487"/>
    </location>
</feature>
<keyword evidence="7" id="KW-0732">Signal</keyword>
<dbReference type="InterPro" id="IPR004447">
    <property type="entry name" value="Peptidase_S41A"/>
</dbReference>
<keyword evidence="4 5" id="KW-0720">Serine protease</keyword>
<dbReference type="SUPFAM" id="SSF50156">
    <property type="entry name" value="PDZ domain-like"/>
    <property type="match status" value="1"/>
</dbReference>
<evidence type="ECO:0000256" key="1">
    <source>
        <dbReference type="ARBA" id="ARBA00009179"/>
    </source>
</evidence>
<dbReference type="GO" id="GO:0006508">
    <property type="term" value="P:proteolysis"/>
    <property type="evidence" value="ECO:0007669"/>
    <property type="project" value="UniProtKB-KW"/>
</dbReference>
<dbReference type="Gene3D" id="3.90.226.10">
    <property type="entry name" value="2-enoyl-CoA Hydratase, Chain A, domain 1"/>
    <property type="match status" value="1"/>
</dbReference>
<reference evidence="9" key="1">
    <citation type="journal article" date="2020" name="mSystems">
        <title>Genome- and Community-Level Interaction Insights into Carbon Utilization and Element Cycling Functions of Hydrothermarchaeota in Hydrothermal Sediment.</title>
        <authorList>
            <person name="Zhou Z."/>
            <person name="Liu Y."/>
            <person name="Xu W."/>
            <person name="Pan J."/>
            <person name="Luo Z.H."/>
            <person name="Li M."/>
        </authorList>
    </citation>
    <scope>NUCLEOTIDE SEQUENCE [LARGE SCALE GENOMIC DNA]</scope>
    <source>
        <strain evidence="9">SpSt-508</strain>
    </source>
</reference>
<evidence type="ECO:0000256" key="2">
    <source>
        <dbReference type="ARBA" id="ARBA00022670"/>
    </source>
</evidence>
<comment type="similarity">
    <text evidence="1 5">Belongs to the peptidase S41A family.</text>
</comment>
<dbReference type="PANTHER" id="PTHR32060:SF30">
    <property type="entry name" value="CARBOXY-TERMINAL PROCESSING PROTEASE CTPA"/>
    <property type="match status" value="1"/>
</dbReference>
<dbReference type="InterPro" id="IPR055210">
    <property type="entry name" value="CtpA/B_N"/>
</dbReference>
<dbReference type="AlphaFoldDB" id="A0A7C4LP26"/>
<dbReference type="GO" id="GO:0030288">
    <property type="term" value="C:outer membrane-bounded periplasmic space"/>
    <property type="evidence" value="ECO:0007669"/>
    <property type="project" value="TreeGrafter"/>
</dbReference>
<feature type="signal peptide" evidence="7">
    <location>
        <begin position="1"/>
        <end position="27"/>
    </location>
</feature>
<evidence type="ECO:0000256" key="6">
    <source>
        <dbReference type="SAM" id="MobiDB-lite"/>
    </source>
</evidence>
<dbReference type="Pfam" id="PF03572">
    <property type="entry name" value="Peptidase_S41"/>
    <property type="match status" value="1"/>
</dbReference>
<evidence type="ECO:0000256" key="3">
    <source>
        <dbReference type="ARBA" id="ARBA00022801"/>
    </source>
</evidence>
<dbReference type="FunFam" id="2.30.42.10:FF:000063">
    <property type="entry name" value="Peptidase, S41 family"/>
    <property type="match status" value="1"/>
</dbReference>
<accession>A0A7C4LP26</accession>
<dbReference type="PROSITE" id="PS50106">
    <property type="entry name" value="PDZ"/>
    <property type="match status" value="1"/>
</dbReference>
<dbReference type="Pfam" id="PF17820">
    <property type="entry name" value="PDZ_6"/>
    <property type="match status" value="1"/>
</dbReference>
<dbReference type="InterPro" id="IPR029045">
    <property type="entry name" value="ClpP/crotonase-like_dom_sf"/>
</dbReference>
<dbReference type="InterPro" id="IPR001478">
    <property type="entry name" value="PDZ"/>
</dbReference>
<dbReference type="Gene3D" id="3.30.750.44">
    <property type="match status" value="1"/>
</dbReference>
<proteinExistence type="inferred from homology"/>
<dbReference type="Pfam" id="PF22694">
    <property type="entry name" value="CtpB_N-like"/>
    <property type="match status" value="1"/>
</dbReference>
<dbReference type="GO" id="GO:0004175">
    <property type="term" value="F:endopeptidase activity"/>
    <property type="evidence" value="ECO:0007669"/>
    <property type="project" value="TreeGrafter"/>
</dbReference>
<feature type="domain" description="PDZ" evidence="8">
    <location>
        <begin position="86"/>
        <end position="163"/>
    </location>
</feature>
<dbReference type="InterPro" id="IPR005151">
    <property type="entry name" value="Tail-specific_protease"/>
</dbReference>
<feature type="region of interest" description="Disordered" evidence="6">
    <location>
        <begin position="359"/>
        <end position="380"/>
    </location>
</feature>
<dbReference type="GO" id="GO:0008236">
    <property type="term" value="F:serine-type peptidase activity"/>
    <property type="evidence" value="ECO:0007669"/>
    <property type="project" value="UniProtKB-KW"/>
</dbReference>
<dbReference type="EMBL" id="DSVQ01000019">
    <property type="protein sequence ID" value="HGT41256.1"/>
    <property type="molecule type" value="Genomic_DNA"/>
</dbReference>
<dbReference type="NCBIfam" id="TIGR00225">
    <property type="entry name" value="prc"/>
    <property type="match status" value="1"/>
</dbReference>
<dbReference type="CDD" id="cd07560">
    <property type="entry name" value="Peptidase_S41_CPP"/>
    <property type="match status" value="1"/>
</dbReference>
<dbReference type="InterPro" id="IPR041489">
    <property type="entry name" value="PDZ_6"/>
</dbReference>
<protein>
    <submittedName>
        <fullName evidence="9">S41 family peptidase</fullName>
    </submittedName>
</protein>
<dbReference type="SMART" id="SM00245">
    <property type="entry name" value="TSPc"/>
    <property type="match status" value="1"/>
</dbReference>
<gene>
    <name evidence="9" type="ORF">ENS64_18565</name>
</gene>
<feature type="region of interest" description="Disordered" evidence="6">
    <location>
        <begin position="428"/>
        <end position="472"/>
    </location>
</feature>
<sequence length="487" mass="54115">MSRLVRGCVWGWLAIVLWSGSAASVVAADDEYYELMKLFVDTFEQIDRNYVTTVDRRQLVEAAMRGMITKLDPYSSYIDREELNDFNTVVEQEFGGIGIQVTIEPKSRHLMVMTPLPGTPAYKAGIRAGDRILEIDGKPTAEFPEGREMDTAVKLMRGKPGEVVKVTVLHEGAAKPETFEIVRAIIKTPTVLGDHYQSDGSWSFFLPGEDKIAYMRLTHFSRNSADEVEQTLVQLQKDGMKGLILDLRYNPGGLLQAATAIADLFIESGTIVSTKGRNTEEQVIKARKGGTFSGFPMVVLVNRFSASASEIVSACLQDHKRALVVGERTWGKGSVQNVIELEGGKSALKLTTASYHRPSGKNIHRFPNSKESDEWGVTPDPGYEVKWSVEEMEKYRDYRAERDVLRSSGEPPHSDFKDSQLAKAVEWLKRELTKPASDSGKPAEPSKDENKEKTNSSSHAPGKPDRTGAGSLWPLHNIHAFLRVRLG</sequence>
<evidence type="ECO:0000256" key="4">
    <source>
        <dbReference type="ARBA" id="ARBA00022825"/>
    </source>
</evidence>
<comment type="caution">
    <text evidence="9">The sequence shown here is derived from an EMBL/GenBank/DDBJ whole genome shotgun (WGS) entry which is preliminary data.</text>
</comment>
<keyword evidence="2 5" id="KW-0645">Protease</keyword>
<dbReference type="InterPro" id="IPR036034">
    <property type="entry name" value="PDZ_sf"/>
</dbReference>
<name>A0A7C4LP26_9PLAN</name>
<evidence type="ECO:0000313" key="9">
    <source>
        <dbReference type="EMBL" id="HGT41256.1"/>
    </source>
</evidence>
<keyword evidence="3 5" id="KW-0378">Hydrolase</keyword>
<feature type="compositionally biased region" description="Basic and acidic residues" evidence="6">
    <location>
        <begin position="444"/>
        <end position="454"/>
    </location>
</feature>
<dbReference type="GO" id="GO:0007165">
    <property type="term" value="P:signal transduction"/>
    <property type="evidence" value="ECO:0007669"/>
    <property type="project" value="TreeGrafter"/>
</dbReference>
<dbReference type="CDD" id="cd06782">
    <property type="entry name" value="cpPDZ_CPP-like"/>
    <property type="match status" value="1"/>
</dbReference>
<evidence type="ECO:0000259" key="8">
    <source>
        <dbReference type="PROSITE" id="PS50106"/>
    </source>
</evidence>